<dbReference type="SUPFAM" id="SSF56645">
    <property type="entry name" value="Acyl-CoA dehydrogenase NM domain-like"/>
    <property type="match status" value="1"/>
</dbReference>
<accession>A0A6G7J2Y5</accession>
<protein>
    <submittedName>
        <fullName evidence="1">Acyl-CoA dehydrogenase</fullName>
    </submittedName>
</protein>
<reference evidence="1 2" key="1">
    <citation type="submission" date="2020-02" db="EMBL/GenBank/DDBJ databases">
        <title>Complete genome of Muricauda sp. 501str8.</title>
        <authorList>
            <person name="Dong B."/>
            <person name="Zhu S."/>
            <person name="Yang J."/>
            <person name="Chen J."/>
        </authorList>
    </citation>
    <scope>NUCLEOTIDE SEQUENCE [LARGE SCALE GENOMIC DNA]</scope>
    <source>
        <strain evidence="1 2">501str8</strain>
    </source>
</reference>
<dbReference type="Gene3D" id="2.40.110.10">
    <property type="entry name" value="Butyryl-CoA Dehydrogenase, subunit A, domain 2"/>
    <property type="match status" value="1"/>
</dbReference>
<dbReference type="KEGG" id="mut:GVT53_09840"/>
<dbReference type="EMBL" id="CP049616">
    <property type="protein sequence ID" value="QII44969.1"/>
    <property type="molecule type" value="Genomic_DNA"/>
</dbReference>
<dbReference type="Proteomes" id="UP000502928">
    <property type="component" value="Chromosome"/>
</dbReference>
<organism evidence="1 2">
    <name type="scientific">Flagellimonas oceani</name>
    <dbReference type="NCBI Taxonomy" id="2698672"/>
    <lineage>
        <taxon>Bacteria</taxon>
        <taxon>Pseudomonadati</taxon>
        <taxon>Bacteroidota</taxon>
        <taxon>Flavobacteriia</taxon>
        <taxon>Flavobacteriales</taxon>
        <taxon>Flavobacteriaceae</taxon>
        <taxon>Flagellimonas</taxon>
    </lineage>
</organism>
<dbReference type="AlphaFoldDB" id="A0A6G7J2Y5"/>
<dbReference type="RefSeq" id="WP_166248494.1">
    <property type="nucleotide sequence ID" value="NZ_CP049616.1"/>
</dbReference>
<sequence>MQEPDELDFSKSIFSDEVLAWIAKENLWNIWVPQCFGGLEMSFSEGLEKLRSLAKMDGSLGWTVTLCSGANFFVGNLQKSVADDIFTNPERPVCFGGSGGVFGTAERDGDGYIISGTWKYATGAPYLTHFTLNAKIQENGKDIVQKDGTPMVRSFVLKKNQVEIIPDWETMGLKATATESFKVEKQWVHEKYSFVYNEVHRPHPIFKVHFSIFADLTLWVNYVGMAEHFLEESKKISGSTEPIRQLLAQVEIAGSLLMGYAAQIEKNVAQGDTFSEKFINKVHDEASKSVKLLSQAILGTYPSLGILASTESHVLNQIFRDYFTATQHHIFRKGTTSTRILKDIN</sequence>
<dbReference type="Gene3D" id="1.20.140.10">
    <property type="entry name" value="Butyryl-CoA Dehydrogenase, subunit A, domain 3"/>
    <property type="match status" value="1"/>
</dbReference>
<dbReference type="InterPro" id="IPR046373">
    <property type="entry name" value="Acyl-CoA_Oxase/DH_mid-dom_sf"/>
</dbReference>
<gene>
    <name evidence="1" type="ORF">GVT53_09840</name>
</gene>
<keyword evidence="2" id="KW-1185">Reference proteome</keyword>
<dbReference type="PIRSF" id="PIRSF016578">
    <property type="entry name" value="HsaA"/>
    <property type="match status" value="1"/>
</dbReference>
<dbReference type="GO" id="GO:0016627">
    <property type="term" value="F:oxidoreductase activity, acting on the CH-CH group of donors"/>
    <property type="evidence" value="ECO:0007669"/>
    <property type="project" value="InterPro"/>
</dbReference>
<name>A0A6G7J2Y5_9FLAO</name>
<dbReference type="GO" id="GO:0050660">
    <property type="term" value="F:flavin adenine dinucleotide binding"/>
    <property type="evidence" value="ECO:0007669"/>
    <property type="project" value="InterPro"/>
</dbReference>
<evidence type="ECO:0000313" key="1">
    <source>
        <dbReference type="EMBL" id="QII44969.1"/>
    </source>
</evidence>
<proteinExistence type="predicted"/>
<dbReference type="Gene3D" id="1.10.540.10">
    <property type="entry name" value="Acyl-CoA dehydrogenase/oxidase, N-terminal domain"/>
    <property type="match status" value="1"/>
</dbReference>
<evidence type="ECO:0000313" key="2">
    <source>
        <dbReference type="Proteomes" id="UP000502928"/>
    </source>
</evidence>
<dbReference type="InterPro" id="IPR009100">
    <property type="entry name" value="AcylCoA_DH/oxidase_NM_dom_sf"/>
</dbReference>
<dbReference type="InterPro" id="IPR037069">
    <property type="entry name" value="AcylCoA_DH/ox_N_sf"/>
</dbReference>